<dbReference type="AlphaFoldDB" id="A0A151MRI8"/>
<accession>A0A151MRI8</accession>
<dbReference type="EMBL" id="AKHW03005356">
    <property type="protein sequence ID" value="KYO27112.1"/>
    <property type="molecule type" value="Genomic_DNA"/>
</dbReference>
<proteinExistence type="predicted"/>
<comment type="caution">
    <text evidence="1">The sequence shown here is derived from an EMBL/GenBank/DDBJ whole genome shotgun (WGS) entry which is preliminary data.</text>
</comment>
<reference evidence="1 2" key="1">
    <citation type="journal article" date="2012" name="Genome Biol.">
        <title>Sequencing three crocodilian genomes to illuminate the evolution of archosaurs and amniotes.</title>
        <authorList>
            <person name="St John J.A."/>
            <person name="Braun E.L."/>
            <person name="Isberg S.R."/>
            <person name="Miles L.G."/>
            <person name="Chong A.Y."/>
            <person name="Gongora J."/>
            <person name="Dalzell P."/>
            <person name="Moran C."/>
            <person name="Bed'hom B."/>
            <person name="Abzhanov A."/>
            <person name="Burgess S.C."/>
            <person name="Cooksey A.M."/>
            <person name="Castoe T.A."/>
            <person name="Crawford N.G."/>
            <person name="Densmore L.D."/>
            <person name="Drew J.C."/>
            <person name="Edwards S.V."/>
            <person name="Faircloth B.C."/>
            <person name="Fujita M.K."/>
            <person name="Greenwold M.J."/>
            <person name="Hoffmann F.G."/>
            <person name="Howard J.M."/>
            <person name="Iguchi T."/>
            <person name="Janes D.E."/>
            <person name="Khan S.Y."/>
            <person name="Kohno S."/>
            <person name="de Koning A.J."/>
            <person name="Lance S.L."/>
            <person name="McCarthy F.M."/>
            <person name="McCormack J.E."/>
            <person name="Merchant M.E."/>
            <person name="Peterson D.G."/>
            <person name="Pollock D.D."/>
            <person name="Pourmand N."/>
            <person name="Raney B.J."/>
            <person name="Roessler K.A."/>
            <person name="Sanford J.R."/>
            <person name="Sawyer R.H."/>
            <person name="Schmidt C.J."/>
            <person name="Triplett E.W."/>
            <person name="Tuberville T.D."/>
            <person name="Venegas-Anaya M."/>
            <person name="Howard J.T."/>
            <person name="Jarvis E.D."/>
            <person name="Guillette L.J.Jr."/>
            <person name="Glenn T.C."/>
            <person name="Green R.E."/>
            <person name="Ray D.A."/>
        </authorList>
    </citation>
    <scope>NUCLEOTIDE SEQUENCE [LARGE SCALE GENOMIC DNA]</scope>
    <source>
        <strain evidence="1">KSC_2009_1</strain>
    </source>
</reference>
<gene>
    <name evidence="1" type="ORF">Y1Q_0003615</name>
</gene>
<dbReference type="Proteomes" id="UP000050525">
    <property type="component" value="Unassembled WGS sequence"/>
</dbReference>
<protein>
    <submittedName>
        <fullName evidence="1">Uncharacterized protein</fullName>
    </submittedName>
</protein>
<name>A0A151MRI8_ALLMI</name>
<keyword evidence="2" id="KW-1185">Reference proteome</keyword>
<organism evidence="1 2">
    <name type="scientific">Alligator mississippiensis</name>
    <name type="common">American alligator</name>
    <dbReference type="NCBI Taxonomy" id="8496"/>
    <lineage>
        <taxon>Eukaryota</taxon>
        <taxon>Metazoa</taxon>
        <taxon>Chordata</taxon>
        <taxon>Craniata</taxon>
        <taxon>Vertebrata</taxon>
        <taxon>Euteleostomi</taxon>
        <taxon>Archelosauria</taxon>
        <taxon>Archosauria</taxon>
        <taxon>Crocodylia</taxon>
        <taxon>Alligatoridae</taxon>
        <taxon>Alligatorinae</taxon>
        <taxon>Alligator</taxon>
    </lineage>
</organism>
<sequence>MYLRNKKGLKHSVLLLLPPRFVQQGNTPAPTPQISLQGMQPDTKDALLNNTEIVNQGESSWATWKLTKLSRHAENGLKWQCTNI</sequence>
<evidence type="ECO:0000313" key="2">
    <source>
        <dbReference type="Proteomes" id="UP000050525"/>
    </source>
</evidence>
<evidence type="ECO:0000313" key="1">
    <source>
        <dbReference type="EMBL" id="KYO27112.1"/>
    </source>
</evidence>